<dbReference type="RefSeq" id="WP_139793656.1">
    <property type="nucleotide sequence ID" value="NZ_CP097873.1"/>
</dbReference>
<dbReference type="AlphaFoldDB" id="A0AA47JDP0"/>
<reference evidence="1" key="1">
    <citation type="submission" date="2022-12" db="EMBL/GenBank/DDBJ databases">
        <title>Vibrio parahaemolyticus become highly virulent by producing novel Tc toxins.</title>
        <authorList>
            <person name="Yang F."/>
            <person name="You Y."/>
            <person name="Lai Q."/>
            <person name="Xu L."/>
            <person name="Li F."/>
        </authorList>
    </citation>
    <scope>NUCLEOTIDE SEQUENCE</scope>
    <source>
        <strain evidence="1">Vp-HL-202005</strain>
    </source>
</reference>
<organism evidence="1 2">
    <name type="scientific">Vibrio parahaemolyticus</name>
    <dbReference type="NCBI Taxonomy" id="670"/>
    <lineage>
        <taxon>Bacteria</taxon>
        <taxon>Pseudomonadati</taxon>
        <taxon>Pseudomonadota</taxon>
        <taxon>Gammaproteobacteria</taxon>
        <taxon>Vibrionales</taxon>
        <taxon>Vibrionaceae</taxon>
        <taxon>Vibrio</taxon>
    </lineage>
</organism>
<proteinExistence type="predicted"/>
<evidence type="ECO:0000313" key="2">
    <source>
        <dbReference type="Proteomes" id="UP001156560"/>
    </source>
</evidence>
<dbReference type="Proteomes" id="UP001156560">
    <property type="component" value="Chromosome 1"/>
</dbReference>
<evidence type="ECO:0000313" key="1">
    <source>
        <dbReference type="EMBL" id="WAT88913.1"/>
    </source>
</evidence>
<dbReference type="EMBL" id="CP114194">
    <property type="protein sequence ID" value="WAT88913.1"/>
    <property type="molecule type" value="Genomic_DNA"/>
</dbReference>
<sequence>MVEELKIVSKSYQSNIEGLSEQCEPGTIEYFPTSVHIYTYSHVVQRLGLLGAEETKKVMLAYQLIDELPRRLKLIESHDKETYREGFIAIEAPQREVALAVYSSFLGSVSDAIFSLSKNIKAS</sequence>
<accession>A0AA47JDP0</accession>
<name>A0AA47JDP0_VIBPH</name>
<gene>
    <name evidence="1" type="ORF">O1Q84_09445</name>
</gene>
<protein>
    <submittedName>
        <fullName evidence="1">Uncharacterized protein</fullName>
    </submittedName>
</protein>